<accession>A0A6G6IVI4</accession>
<dbReference type="InterPro" id="IPR036366">
    <property type="entry name" value="PGBDSf"/>
</dbReference>
<dbReference type="Gene3D" id="3.40.80.10">
    <property type="entry name" value="Peptidoglycan recognition protein-like"/>
    <property type="match status" value="1"/>
</dbReference>
<proteinExistence type="predicted"/>
<dbReference type="GO" id="GO:0008745">
    <property type="term" value="F:N-acetylmuramoyl-L-alanine amidase activity"/>
    <property type="evidence" value="ECO:0007669"/>
    <property type="project" value="InterPro"/>
</dbReference>
<reference evidence="2 3" key="1">
    <citation type="submission" date="2020-02" db="EMBL/GenBank/DDBJ databases">
        <title>Integrative conjugative elements (ICEs) and plasmids drive adaptation of Pseudomonas nitroreducens strain HBP1 to wastewater environment.</title>
        <authorList>
            <person name="Sentchilo V."/>
            <person name="Carraro N."/>
            <person name="Bertelli C."/>
            <person name="van der Meer J.R."/>
        </authorList>
    </citation>
    <scope>NUCLEOTIDE SEQUENCE [LARGE SCALE GENOMIC DNA]</scope>
    <source>
        <strain evidence="2 3">HBP1</strain>
    </source>
</reference>
<dbReference type="EMBL" id="CP049140">
    <property type="protein sequence ID" value="QIE87155.1"/>
    <property type="molecule type" value="Genomic_DNA"/>
</dbReference>
<name>A0A6G6IVI4_PSENT</name>
<protein>
    <submittedName>
        <fullName evidence="2">N-acetylmuramoyl-L-alanine amidase</fullName>
    </submittedName>
</protein>
<evidence type="ECO:0000313" key="3">
    <source>
        <dbReference type="Proteomes" id="UP000501063"/>
    </source>
</evidence>
<gene>
    <name evidence="2" type="ORF">G5B91_13100</name>
</gene>
<dbReference type="GO" id="GO:0009253">
    <property type="term" value="P:peptidoglycan catabolic process"/>
    <property type="evidence" value="ECO:0007669"/>
    <property type="project" value="InterPro"/>
</dbReference>
<dbReference type="Pfam" id="PF01471">
    <property type="entry name" value="PG_binding_1"/>
    <property type="match status" value="1"/>
</dbReference>
<dbReference type="Gene3D" id="1.10.101.10">
    <property type="entry name" value="PGBD-like superfamily/PGBD"/>
    <property type="match status" value="1"/>
</dbReference>
<sequence length="269" mass="29292">MNYALTWLPDVLEAAGLKVARVDGWSSRGVGDMGQVHGVICHHTAGPLRGNMPSLKTLIEGRRDLSGPLAQLGLGRDGTYYVIAAGRCNHAGKGSWEGLSSGNSSFIGIEAENTGLDEAWSDVQMDSYQRGVAAILKHLKQDEQTCAGHKEYALPHGRKNDPTFDMEAFRTRVREILDGKAILRPMIPALESDTVPGQLPRPTLRRGAVGDLVRLVQRACGADEDAHFGAKTEAAVREFQRRHELVADGIVGPKTWRLIDQALQQEQAP</sequence>
<evidence type="ECO:0000259" key="1">
    <source>
        <dbReference type="SMART" id="SM00644"/>
    </source>
</evidence>
<evidence type="ECO:0000313" key="2">
    <source>
        <dbReference type="EMBL" id="QIE87155.1"/>
    </source>
</evidence>
<dbReference type="InterPro" id="IPR002502">
    <property type="entry name" value="Amidase_domain"/>
</dbReference>
<feature type="domain" description="N-acetylmuramoyl-L-alanine amidase" evidence="1">
    <location>
        <begin position="25"/>
        <end position="163"/>
    </location>
</feature>
<dbReference type="AlphaFoldDB" id="A0A6G6IVI4"/>
<dbReference type="SUPFAM" id="SSF55846">
    <property type="entry name" value="N-acetylmuramoyl-L-alanine amidase-like"/>
    <property type="match status" value="1"/>
</dbReference>
<dbReference type="InterPro" id="IPR002477">
    <property type="entry name" value="Peptidoglycan-bd-like"/>
</dbReference>
<dbReference type="Pfam" id="PF01510">
    <property type="entry name" value="Amidase_2"/>
    <property type="match status" value="1"/>
</dbReference>
<dbReference type="InterPro" id="IPR036365">
    <property type="entry name" value="PGBD-like_sf"/>
</dbReference>
<dbReference type="RefSeq" id="WP_024765587.1">
    <property type="nucleotide sequence ID" value="NZ_CP049140.1"/>
</dbReference>
<dbReference type="SUPFAM" id="SSF47090">
    <property type="entry name" value="PGBD-like"/>
    <property type="match status" value="1"/>
</dbReference>
<dbReference type="SMART" id="SM00644">
    <property type="entry name" value="Ami_2"/>
    <property type="match status" value="1"/>
</dbReference>
<organism evidence="2 3">
    <name type="scientific">Pseudomonas nitroreducens</name>
    <dbReference type="NCBI Taxonomy" id="46680"/>
    <lineage>
        <taxon>Bacteria</taxon>
        <taxon>Pseudomonadati</taxon>
        <taxon>Pseudomonadota</taxon>
        <taxon>Gammaproteobacteria</taxon>
        <taxon>Pseudomonadales</taxon>
        <taxon>Pseudomonadaceae</taxon>
        <taxon>Pseudomonas</taxon>
    </lineage>
</organism>
<dbReference type="KEGG" id="pnt:G5B91_13100"/>
<dbReference type="Proteomes" id="UP000501063">
    <property type="component" value="Chromosome"/>
</dbReference>
<dbReference type="InterPro" id="IPR036505">
    <property type="entry name" value="Amidase/PGRP_sf"/>
</dbReference>